<keyword evidence="5" id="KW-0472">Membrane</keyword>
<keyword evidence="2" id="KW-0444">Lipid biosynthesis</keyword>
<evidence type="ECO:0000256" key="2">
    <source>
        <dbReference type="ARBA" id="ARBA00022516"/>
    </source>
</evidence>
<dbReference type="OrthoDB" id="9790893at2"/>
<evidence type="ECO:0000256" key="5">
    <source>
        <dbReference type="ARBA" id="ARBA00023136"/>
    </source>
</evidence>
<dbReference type="GO" id="GO:0008654">
    <property type="term" value="P:phospholipid biosynthetic process"/>
    <property type="evidence" value="ECO:0007669"/>
    <property type="project" value="UniProtKB-KW"/>
</dbReference>
<evidence type="ECO:0000256" key="3">
    <source>
        <dbReference type="ARBA" id="ARBA00022793"/>
    </source>
</evidence>
<dbReference type="AlphaFoldDB" id="D3Q446"/>
<dbReference type="PANTHER" id="PTHR35809:SF1">
    <property type="entry name" value="ARCHAETIDYLSERINE DECARBOXYLASE PROENZYME-RELATED"/>
    <property type="match status" value="1"/>
</dbReference>
<evidence type="ECO:0000313" key="11">
    <source>
        <dbReference type="EMBL" id="ADD45931.1"/>
    </source>
</evidence>
<keyword evidence="1" id="KW-1003">Cell membrane</keyword>
<name>D3Q446_STANL</name>
<keyword evidence="6" id="KW-0865">Zymogen</keyword>
<dbReference type="PANTHER" id="PTHR35809">
    <property type="entry name" value="ARCHAETIDYLSERINE DECARBOXYLASE PROENZYME-RELATED"/>
    <property type="match status" value="1"/>
</dbReference>
<proteinExistence type="predicted"/>
<dbReference type="STRING" id="446470.Snas_6313"/>
<dbReference type="EMBL" id="CP001778">
    <property type="protein sequence ID" value="ADD45931.1"/>
    <property type="molecule type" value="Genomic_DNA"/>
</dbReference>
<dbReference type="KEGG" id="sna:Snas_6313"/>
<accession>D3Q446</accession>
<dbReference type="eggNOG" id="COG0688">
    <property type="taxonomic scope" value="Bacteria"/>
</dbReference>
<evidence type="ECO:0000256" key="1">
    <source>
        <dbReference type="ARBA" id="ARBA00022475"/>
    </source>
</evidence>
<evidence type="ECO:0000256" key="8">
    <source>
        <dbReference type="ARBA" id="ARBA00023239"/>
    </source>
</evidence>
<dbReference type="EC" id="4.1.1.65" evidence="11"/>
<dbReference type="InterPro" id="IPR003817">
    <property type="entry name" value="PS_Dcarbxylase"/>
</dbReference>
<dbReference type="GO" id="GO:0004609">
    <property type="term" value="F:phosphatidylserine decarboxylase activity"/>
    <property type="evidence" value="ECO:0007669"/>
    <property type="project" value="UniProtKB-EC"/>
</dbReference>
<dbReference type="Pfam" id="PF02666">
    <property type="entry name" value="PS_Dcarbxylase"/>
    <property type="match status" value="1"/>
</dbReference>
<dbReference type="RefSeq" id="WP_013021502.1">
    <property type="nucleotide sequence ID" value="NC_013947.1"/>
</dbReference>
<evidence type="ECO:0000256" key="7">
    <source>
        <dbReference type="ARBA" id="ARBA00023209"/>
    </source>
</evidence>
<dbReference type="HOGENOM" id="CLU_658706_0_0_11"/>
<reference evidence="11 12" key="1">
    <citation type="journal article" date="2009" name="Stand. Genomic Sci.">
        <title>Complete genome sequence of Stackebrandtia nassauensis type strain (LLR-40K-21).</title>
        <authorList>
            <person name="Munk C."/>
            <person name="Lapidus A."/>
            <person name="Copeland A."/>
            <person name="Jando M."/>
            <person name="Mayilraj S."/>
            <person name="Glavina Del Rio T."/>
            <person name="Nolan M."/>
            <person name="Chen F."/>
            <person name="Lucas S."/>
            <person name="Tice H."/>
            <person name="Cheng J.F."/>
            <person name="Han C."/>
            <person name="Detter J.C."/>
            <person name="Bruce D."/>
            <person name="Goodwin L."/>
            <person name="Chain P."/>
            <person name="Pitluck S."/>
            <person name="Goker M."/>
            <person name="Ovchinikova G."/>
            <person name="Pati A."/>
            <person name="Ivanova N."/>
            <person name="Mavromatis K."/>
            <person name="Chen A."/>
            <person name="Palaniappan K."/>
            <person name="Land M."/>
            <person name="Hauser L."/>
            <person name="Chang Y.J."/>
            <person name="Jeffries C.D."/>
            <person name="Bristow J."/>
            <person name="Eisen J.A."/>
            <person name="Markowitz V."/>
            <person name="Hugenholtz P."/>
            <person name="Kyrpides N.C."/>
            <person name="Klenk H.P."/>
        </authorList>
    </citation>
    <scope>NUCLEOTIDE SEQUENCE [LARGE SCALE GENOMIC DNA]</scope>
    <source>
        <strain evidence="12">DSM 44728 / CIP 108903 / NRRL B-16338 / NBRC 102104 / LLR-40K-21</strain>
    </source>
</reference>
<keyword evidence="3" id="KW-0210">Decarboxylase</keyword>
<gene>
    <name evidence="11" type="ordered locus">Snas_6313</name>
</gene>
<protein>
    <submittedName>
        <fullName evidence="11">Phosphatidylserine decarboxylase</fullName>
        <ecNumber evidence="11">4.1.1.65</ecNumber>
    </submittedName>
</protein>
<keyword evidence="4" id="KW-0443">Lipid metabolism</keyword>
<evidence type="ECO:0000256" key="6">
    <source>
        <dbReference type="ARBA" id="ARBA00023145"/>
    </source>
</evidence>
<evidence type="ECO:0000313" key="12">
    <source>
        <dbReference type="Proteomes" id="UP000000844"/>
    </source>
</evidence>
<keyword evidence="9" id="KW-1208">Phospholipid metabolism</keyword>
<evidence type="ECO:0000256" key="4">
    <source>
        <dbReference type="ARBA" id="ARBA00023098"/>
    </source>
</evidence>
<keyword evidence="7" id="KW-0594">Phospholipid biosynthesis</keyword>
<dbReference type="Proteomes" id="UP000000844">
    <property type="component" value="Chromosome"/>
</dbReference>
<keyword evidence="12" id="KW-1185">Reference proteome</keyword>
<evidence type="ECO:0000256" key="9">
    <source>
        <dbReference type="ARBA" id="ARBA00023264"/>
    </source>
</evidence>
<evidence type="ECO:0000256" key="10">
    <source>
        <dbReference type="ARBA" id="ARBA00023317"/>
    </source>
</evidence>
<keyword evidence="10" id="KW-0670">Pyruvate</keyword>
<dbReference type="InterPro" id="IPR033175">
    <property type="entry name" value="PSD-A"/>
</dbReference>
<sequence length="404" mass="42620">MSNSTSLGRRAARVLADEFIRHPGPKTGLVIGARPHDPVLAAAIDALLPDDRLTVVATDAERGGMEAYLAEQGSWVTERVTLVPSLSEAKAADVVMLAAPVTAELDSHAEYLRELTAPGGVLCLSAPLTAAAAEEIADLVGEHGIGSDLVLRNRPPVRIHRLRFSEADAALAERAAPATRSSSVPLTSRMHIDSNGLAAGAILLGVAGLTKKIRPNSKLWLLPAVAAAPAAAFFRDPQRNIDPDPKTVVASGDGKVLSVERVVDERFGAVSGAAGTEWLRIAVFLSILDVHVNRAPVAGRVVDIFREAGSNAPAMKPAAEHNVACYTVVDTPRGRVVTAQRTGMIARRIVNRTQVGAVLAKGERYGLIRFGSRTDVYLPADAADALVSPNDKVIGGETAIARWR</sequence>
<keyword evidence="8 11" id="KW-0456">Lyase</keyword>
<organism evidence="11 12">
    <name type="scientific">Stackebrandtia nassauensis (strain DSM 44728 / CIP 108903 / NRRL B-16338 / NBRC 102104 / LLR-40K-21)</name>
    <dbReference type="NCBI Taxonomy" id="446470"/>
    <lineage>
        <taxon>Bacteria</taxon>
        <taxon>Bacillati</taxon>
        <taxon>Actinomycetota</taxon>
        <taxon>Actinomycetes</taxon>
        <taxon>Glycomycetales</taxon>
        <taxon>Glycomycetaceae</taxon>
        <taxon>Stackebrandtia</taxon>
    </lineage>
</organism>